<accession>A0ABY6ZPI4</accession>
<evidence type="ECO:0000313" key="1">
    <source>
        <dbReference type="EMBL" id="WAH44888.1"/>
    </source>
</evidence>
<keyword evidence="1" id="KW-0614">Plasmid</keyword>
<sequence length="100" mass="11781">MASRKTWIITLPEKLKEEVRVFGIRNGLKIWETVDEAVDSYFETIAEKGETEPKLFEMGRQEDWSIQIDPEKYKKLKLLGVENDIPVYDIINTALYRLVF</sequence>
<name>A0ABY6ZPI4_9BACL</name>
<geneLocation type="plasmid" evidence="1 2">
    <name>unnamed1</name>
</geneLocation>
<dbReference type="RefSeq" id="WP_268008756.1">
    <property type="nucleotide sequence ID" value="NZ_BSUT01000003.1"/>
</dbReference>
<gene>
    <name evidence="1" type="ORF">NZD89_27975</name>
</gene>
<keyword evidence="2" id="KW-1185">Reference proteome</keyword>
<dbReference type="EMBL" id="CP104068">
    <property type="protein sequence ID" value="WAH44888.1"/>
    <property type="molecule type" value="Genomic_DNA"/>
</dbReference>
<proteinExistence type="predicted"/>
<dbReference type="Proteomes" id="UP001164761">
    <property type="component" value="Plasmid unnamed1"/>
</dbReference>
<protein>
    <submittedName>
        <fullName evidence="1">Uncharacterized protein</fullName>
    </submittedName>
</protein>
<evidence type="ECO:0000313" key="2">
    <source>
        <dbReference type="Proteomes" id="UP001164761"/>
    </source>
</evidence>
<organism evidence="1 2">
    <name type="scientific">Alicyclobacillus fastidiosus</name>
    <dbReference type="NCBI Taxonomy" id="392011"/>
    <lineage>
        <taxon>Bacteria</taxon>
        <taxon>Bacillati</taxon>
        <taxon>Bacillota</taxon>
        <taxon>Bacilli</taxon>
        <taxon>Bacillales</taxon>
        <taxon>Alicyclobacillaceae</taxon>
        <taxon>Alicyclobacillus</taxon>
    </lineage>
</organism>
<reference evidence="1" key="1">
    <citation type="submission" date="2022-08" db="EMBL/GenBank/DDBJ databases">
        <title>Alicyclobacillus fastidiosus DSM 17978, complete genome.</title>
        <authorList>
            <person name="Wang Q."/>
            <person name="Cai R."/>
            <person name="Wang Z."/>
        </authorList>
    </citation>
    <scope>NUCLEOTIDE SEQUENCE</scope>
    <source>
        <strain evidence="1">DSM 17978</strain>
        <plasmid evidence="1">unnamed1</plasmid>
    </source>
</reference>